<dbReference type="InterPro" id="IPR015358">
    <property type="entry name" value="Tscrpt_reg_MerR_DNA-bd"/>
</dbReference>
<accession>A0ABN6KAL1</accession>
<keyword evidence="8" id="KW-1185">Reference proteome</keyword>
<dbReference type="InterPro" id="IPR011789">
    <property type="entry name" value="CueR"/>
</dbReference>
<evidence type="ECO:0000256" key="5">
    <source>
        <dbReference type="ARBA" id="ARBA00023163"/>
    </source>
</evidence>
<dbReference type="NCBIfam" id="TIGR02044">
    <property type="entry name" value="CueR"/>
    <property type="match status" value="1"/>
</dbReference>
<keyword evidence="3" id="KW-0805">Transcription regulation</keyword>
<evidence type="ECO:0000313" key="8">
    <source>
        <dbReference type="Proteomes" id="UP000245263"/>
    </source>
</evidence>
<dbReference type="InterPro" id="IPR047057">
    <property type="entry name" value="MerR_fam"/>
</dbReference>
<dbReference type="EMBL" id="AP025028">
    <property type="protein sequence ID" value="BDA78013.1"/>
    <property type="molecule type" value="Genomic_DNA"/>
</dbReference>
<dbReference type="SUPFAM" id="SSF46955">
    <property type="entry name" value="Putative DNA-binding domain"/>
    <property type="match status" value="1"/>
</dbReference>
<keyword evidence="2" id="KW-0963">Cytoplasm</keyword>
<protein>
    <submittedName>
        <fullName evidence="7">Heavy metal-dependent transcription regulator 2</fullName>
    </submittedName>
</protein>
<dbReference type="InterPro" id="IPR000551">
    <property type="entry name" value="MerR-type_HTH_dom"/>
</dbReference>
<evidence type="ECO:0000259" key="6">
    <source>
        <dbReference type="PROSITE" id="PS50937"/>
    </source>
</evidence>
<reference evidence="7 8" key="1">
    <citation type="submission" date="2021-08" db="EMBL/GenBank/DDBJ databases">
        <title>Complete genome sequence of Leptospira kobayashii strain E30.</title>
        <authorList>
            <person name="Nakao R."/>
            <person name="Nakamura S."/>
            <person name="Masuzawa T."/>
            <person name="Koizumi N."/>
        </authorList>
    </citation>
    <scope>NUCLEOTIDE SEQUENCE [LARGE SCALE GENOMIC DNA]</scope>
    <source>
        <strain evidence="7 8">E30</strain>
    </source>
</reference>
<evidence type="ECO:0000256" key="2">
    <source>
        <dbReference type="ARBA" id="ARBA00022490"/>
    </source>
</evidence>
<dbReference type="Gene3D" id="1.10.1660.10">
    <property type="match status" value="1"/>
</dbReference>
<dbReference type="PROSITE" id="PS50937">
    <property type="entry name" value="HTH_MERR_2"/>
    <property type="match status" value="1"/>
</dbReference>
<dbReference type="CDD" id="cd01108">
    <property type="entry name" value="HTH_CueR"/>
    <property type="match status" value="1"/>
</dbReference>
<dbReference type="PANTHER" id="PTHR30204:SF94">
    <property type="entry name" value="HEAVY METAL-DEPENDENT TRANSCRIPTIONAL REGULATOR HI_0293-RELATED"/>
    <property type="match status" value="1"/>
</dbReference>
<keyword evidence="4" id="KW-0238">DNA-binding</keyword>
<keyword evidence="5" id="KW-0804">Transcription</keyword>
<dbReference type="PANTHER" id="PTHR30204">
    <property type="entry name" value="REDOX-CYCLING DRUG-SENSING TRANSCRIPTIONAL ACTIVATOR SOXR"/>
    <property type="match status" value="1"/>
</dbReference>
<evidence type="ECO:0000256" key="4">
    <source>
        <dbReference type="ARBA" id="ARBA00023125"/>
    </source>
</evidence>
<dbReference type="SMART" id="SM00422">
    <property type="entry name" value="HTH_MERR"/>
    <property type="match status" value="1"/>
</dbReference>
<comment type="subcellular location">
    <subcellularLocation>
        <location evidence="1">Cytoplasm</location>
    </subcellularLocation>
</comment>
<evidence type="ECO:0000313" key="7">
    <source>
        <dbReference type="EMBL" id="BDA78013.1"/>
    </source>
</evidence>
<dbReference type="Pfam" id="PF09278">
    <property type="entry name" value="MerR-DNA-bind"/>
    <property type="match status" value="1"/>
</dbReference>
<name>A0ABN6KAL1_9LEPT</name>
<dbReference type="PROSITE" id="PS00552">
    <property type="entry name" value="HTH_MERR_1"/>
    <property type="match status" value="1"/>
</dbReference>
<sequence length="128" mass="14459">MNIGEVAKVSGINSKMVRHYESIGLIPKAFRAESGYRVYSESDAHILKFVKKARNLGFPLQDIKKLVSLWRNKSRASSQVKALAMHHLKDMETKIQELQAMVSTLKHLTKNCHGDNRPDCPILTGLED</sequence>
<dbReference type="InterPro" id="IPR009061">
    <property type="entry name" value="DNA-bd_dom_put_sf"/>
</dbReference>
<dbReference type="Pfam" id="PF00376">
    <property type="entry name" value="MerR"/>
    <property type="match status" value="1"/>
</dbReference>
<proteinExistence type="predicted"/>
<dbReference type="RefSeq" id="WP_109018615.1">
    <property type="nucleotide sequence ID" value="NZ_AP025028.1"/>
</dbReference>
<evidence type="ECO:0000256" key="1">
    <source>
        <dbReference type="ARBA" id="ARBA00004496"/>
    </source>
</evidence>
<dbReference type="Proteomes" id="UP000245263">
    <property type="component" value="Chromosome 1"/>
</dbReference>
<feature type="domain" description="HTH merR-type" evidence="6">
    <location>
        <begin position="1"/>
        <end position="69"/>
    </location>
</feature>
<organism evidence="7 8">
    <name type="scientific">Leptospira kobayashii</name>
    <dbReference type="NCBI Taxonomy" id="1917830"/>
    <lineage>
        <taxon>Bacteria</taxon>
        <taxon>Pseudomonadati</taxon>
        <taxon>Spirochaetota</taxon>
        <taxon>Spirochaetia</taxon>
        <taxon>Leptospirales</taxon>
        <taxon>Leptospiraceae</taxon>
        <taxon>Leptospira</taxon>
    </lineage>
</organism>
<dbReference type="PRINTS" id="PR00040">
    <property type="entry name" value="HTHMERR"/>
</dbReference>
<evidence type="ECO:0000256" key="3">
    <source>
        <dbReference type="ARBA" id="ARBA00023015"/>
    </source>
</evidence>
<gene>
    <name evidence="7" type="primary">hmrR2</name>
    <name evidence="7" type="ORF">LPTSP3_g09430</name>
</gene>